<dbReference type="AlphaFoldDB" id="V5E3K9"/>
<comment type="caution">
    <text evidence="4">The sequence shown here is derived from an EMBL/GenBank/DDBJ whole genome shotgun (WGS) entry which is preliminary data.</text>
</comment>
<proteinExistence type="predicted"/>
<dbReference type="Proteomes" id="UP000017842">
    <property type="component" value="Unassembled WGS sequence"/>
</dbReference>
<dbReference type="EMBL" id="AYLO01000002">
    <property type="protein sequence ID" value="ESS74141.1"/>
    <property type="molecule type" value="Genomic_DNA"/>
</dbReference>
<dbReference type="eggNOG" id="ENOG5032S0D">
    <property type="taxonomic scope" value="Bacteria"/>
</dbReference>
<dbReference type="InterPro" id="IPR025693">
    <property type="entry name" value="Gly-zipper_OmpA-like_dom"/>
</dbReference>
<organism evidence="4 5">
    <name type="scientific">Methyloglobulus morosus KoM1</name>
    <dbReference type="NCBI Taxonomy" id="1116472"/>
    <lineage>
        <taxon>Bacteria</taxon>
        <taxon>Pseudomonadati</taxon>
        <taxon>Pseudomonadota</taxon>
        <taxon>Gammaproteobacteria</taxon>
        <taxon>Methylococcales</taxon>
        <taxon>Methylococcaceae</taxon>
        <taxon>Methyloglobulus</taxon>
    </lineage>
</organism>
<keyword evidence="2" id="KW-0732">Signal</keyword>
<feature type="compositionally biased region" description="Low complexity" evidence="1">
    <location>
        <begin position="146"/>
        <end position="157"/>
    </location>
</feature>
<evidence type="ECO:0000259" key="3">
    <source>
        <dbReference type="Pfam" id="PF13436"/>
    </source>
</evidence>
<dbReference type="OrthoDB" id="5573966at2"/>
<feature type="region of interest" description="Disordered" evidence="1">
    <location>
        <begin position="144"/>
        <end position="181"/>
    </location>
</feature>
<name>V5E3K9_9GAMM</name>
<dbReference type="PATRIC" id="fig|1116472.3.peg.29"/>
<gene>
    <name evidence="4" type="ORF">MGMO_2c00160</name>
</gene>
<dbReference type="RefSeq" id="WP_023492964.1">
    <property type="nucleotide sequence ID" value="NZ_AYLO01000002.1"/>
</dbReference>
<dbReference type="Pfam" id="PF13436">
    <property type="entry name" value="Gly-zipper_OmpA"/>
    <property type="match status" value="1"/>
</dbReference>
<evidence type="ECO:0000256" key="1">
    <source>
        <dbReference type="SAM" id="MobiDB-lite"/>
    </source>
</evidence>
<dbReference type="PROSITE" id="PS51257">
    <property type="entry name" value="PROKAR_LIPOPROTEIN"/>
    <property type="match status" value="1"/>
</dbReference>
<evidence type="ECO:0000313" key="4">
    <source>
        <dbReference type="EMBL" id="ESS74141.1"/>
    </source>
</evidence>
<evidence type="ECO:0000256" key="2">
    <source>
        <dbReference type="SAM" id="SignalP"/>
    </source>
</evidence>
<feature type="chain" id="PRO_5004731738" evidence="2">
    <location>
        <begin position="23"/>
        <end position="181"/>
    </location>
</feature>
<feature type="signal peptide" evidence="2">
    <location>
        <begin position="1"/>
        <end position="22"/>
    </location>
</feature>
<reference evidence="4 5" key="1">
    <citation type="journal article" date="2013" name="Genome Announc.">
        <title>Draft Genome Sequence of the Methanotrophic Gammaproteobacterium Methyloglobulus morosus DSM 22980 Strain KoM1.</title>
        <authorList>
            <person name="Poehlein A."/>
            <person name="Deutzmann J.S."/>
            <person name="Daniel R."/>
            <person name="Simeonova D.D."/>
        </authorList>
    </citation>
    <scope>NUCLEOTIDE SEQUENCE [LARGE SCALE GENOMIC DNA]</scope>
    <source>
        <strain evidence="4 5">KoM1</strain>
    </source>
</reference>
<sequence>MSPLTKIVTTAALLAMAGCASLPDGPSVMVLPGTGLPFERFRNDDAVCQQYALFQVGGTPPNQAAASSGVASAAVGTALGAAAGAAIGGGSGAAIGAGTGLVGGSIVGTGAASGSMYETQQRFDVAYIQCMYAKGHQVPVSGQFSAAPAQQPVAPAAHIPPPPPGTPPPPPPGTTVPTFPK</sequence>
<protein>
    <submittedName>
        <fullName evidence="4">Proline-rich protein</fullName>
    </submittedName>
</protein>
<accession>V5E3K9</accession>
<feature type="domain" description="Glycine-zipper-containing OmpA-like membrane" evidence="3">
    <location>
        <begin position="70"/>
        <end position="108"/>
    </location>
</feature>
<evidence type="ECO:0000313" key="5">
    <source>
        <dbReference type="Proteomes" id="UP000017842"/>
    </source>
</evidence>
<dbReference type="STRING" id="1116472.MGMO_2c00160"/>
<keyword evidence="5" id="KW-1185">Reference proteome</keyword>
<feature type="compositionally biased region" description="Pro residues" evidence="1">
    <location>
        <begin position="158"/>
        <end position="181"/>
    </location>
</feature>